<evidence type="ECO:0000256" key="4">
    <source>
        <dbReference type="ARBA" id="ARBA00022840"/>
    </source>
</evidence>
<dbReference type="InterPro" id="IPR017871">
    <property type="entry name" value="ABC_transporter-like_CS"/>
</dbReference>
<proteinExistence type="inferred from homology"/>
<dbReference type="InterPro" id="IPR003593">
    <property type="entry name" value="AAA+_ATPase"/>
</dbReference>
<dbReference type="SUPFAM" id="SSF52540">
    <property type="entry name" value="P-loop containing nucleoside triphosphate hydrolases"/>
    <property type="match status" value="1"/>
</dbReference>
<dbReference type="InterPro" id="IPR003439">
    <property type="entry name" value="ABC_transporter-like_ATP-bd"/>
</dbReference>
<sequence>MSASFSARHLTLRYPGAAQPVLAGLDIDLRSGEITALLGPSGVGKSSLLRTLAGLEAPSGGEIRIGGTPLAGTHPRIALAFQDPALLPWLTLEKNVGFGLDFRHQPALSRFERKARVEDAIAAVGLRHARHLHPSQLSGGMASRAALARCLARHPEVLLLDEPFGALDEVTRSEMQRLLLQVVAVRRPATLLITHDIDEALLLADRVLLLGGSPAGLVGDWPVALPQPREDLLAELGALRVEILQALRAALRRH</sequence>
<keyword evidence="4 6" id="KW-0067">ATP-binding</keyword>
<comment type="caution">
    <text evidence="6">The sequence shown here is derived from an EMBL/GenBank/DDBJ whole genome shotgun (WGS) entry which is preliminary data.</text>
</comment>
<dbReference type="PANTHER" id="PTHR42788:SF19">
    <property type="entry name" value="ALIPHATIC SULFONATES IMPORT ATP-BINDING PROTEIN SSUB 2"/>
    <property type="match status" value="1"/>
</dbReference>
<feature type="domain" description="ABC transporter" evidence="5">
    <location>
        <begin position="7"/>
        <end position="237"/>
    </location>
</feature>
<keyword evidence="3" id="KW-0547">Nucleotide-binding</keyword>
<organism evidence="6 7">
    <name type="scientific">Teichococcus vastitatis</name>
    <dbReference type="NCBI Taxonomy" id="2307076"/>
    <lineage>
        <taxon>Bacteria</taxon>
        <taxon>Pseudomonadati</taxon>
        <taxon>Pseudomonadota</taxon>
        <taxon>Alphaproteobacteria</taxon>
        <taxon>Acetobacterales</taxon>
        <taxon>Roseomonadaceae</taxon>
        <taxon>Roseomonas</taxon>
    </lineage>
</organism>
<gene>
    <name evidence="6" type="ORF">MON41_19950</name>
</gene>
<reference evidence="6 7" key="1">
    <citation type="submission" date="2022-03" db="EMBL/GenBank/DDBJ databases">
        <title>Complete genome analysis of Roseomonas KG 17.1 : a prolific producer of plant growth promoters.</title>
        <authorList>
            <person name="Saadouli I."/>
            <person name="Najjari A."/>
            <person name="Mosbah A."/>
            <person name="Ouzari H.I."/>
        </authorList>
    </citation>
    <scope>NUCLEOTIDE SEQUENCE [LARGE SCALE GENOMIC DNA]</scope>
    <source>
        <strain evidence="6 7">KG17-1</strain>
    </source>
</reference>
<dbReference type="InterPro" id="IPR027417">
    <property type="entry name" value="P-loop_NTPase"/>
</dbReference>
<keyword evidence="7" id="KW-1185">Reference proteome</keyword>
<dbReference type="InterPro" id="IPR050166">
    <property type="entry name" value="ABC_transporter_ATP-bind"/>
</dbReference>
<accession>A0ABS9W9G9</accession>
<evidence type="ECO:0000256" key="2">
    <source>
        <dbReference type="ARBA" id="ARBA00022448"/>
    </source>
</evidence>
<evidence type="ECO:0000256" key="1">
    <source>
        <dbReference type="ARBA" id="ARBA00005417"/>
    </source>
</evidence>
<dbReference type="EMBL" id="JALBUU010000079">
    <property type="protein sequence ID" value="MCI0755943.1"/>
    <property type="molecule type" value="Genomic_DNA"/>
</dbReference>
<evidence type="ECO:0000259" key="5">
    <source>
        <dbReference type="PROSITE" id="PS50893"/>
    </source>
</evidence>
<name>A0ABS9W9G9_9PROT</name>
<comment type="similarity">
    <text evidence="1">Belongs to the ABC transporter superfamily.</text>
</comment>
<dbReference type="PANTHER" id="PTHR42788">
    <property type="entry name" value="TAURINE IMPORT ATP-BINDING PROTEIN-RELATED"/>
    <property type="match status" value="1"/>
</dbReference>
<dbReference type="RefSeq" id="WP_241793707.1">
    <property type="nucleotide sequence ID" value="NZ_JALBUU010000079.1"/>
</dbReference>
<dbReference type="Proteomes" id="UP001201985">
    <property type="component" value="Unassembled WGS sequence"/>
</dbReference>
<evidence type="ECO:0000313" key="6">
    <source>
        <dbReference type="EMBL" id="MCI0755943.1"/>
    </source>
</evidence>
<dbReference type="Pfam" id="PF00005">
    <property type="entry name" value="ABC_tran"/>
    <property type="match status" value="1"/>
</dbReference>
<keyword evidence="2" id="KW-0813">Transport</keyword>
<evidence type="ECO:0000256" key="3">
    <source>
        <dbReference type="ARBA" id="ARBA00022741"/>
    </source>
</evidence>
<protein>
    <submittedName>
        <fullName evidence="6">ABC transporter ATP-binding protein</fullName>
    </submittedName>
</protein>
<dbReference type="Gene3D" id="3.40.50.300">
    <property type="entry name" value="P-loop containing nucleotide triphosphate hydrolases"/>
    <property type="match status" value="1"/>
</dbReference>
<evidence type="ECO:0000313" key="7">
    <source>
        <dbReference type="Proteomes" id="UP001201985"/>
    </source>
</evidence>
<dbReference type="SMART" id="SM00382">
    <property type="entry name" value="AAA"/>
    <property type="match status" value="1"/>
</dbReference>
<dbReference type="GO" id="GO:0005524">
    <property type="term" value="F:ATP binding"/>
    <property type="evidence" value="ECO:0007669"/>
    <property type="project" value="UniProtKB-KW"/>
</dbReference>
<dbReference type="PROSITE" id="PS00211">
    <property type="entry name" value="ABC_TRANSPORTER_1"/>
    <property type="match status" value="1"/>
</dbReference>
<dbReference type="PROSITE" id="PS50893">
    <property type="entry name" value="ABC_TRANSPORTER_2"/>
    <property type="match status" value="1"/>
</dbReference>